<dbReference type="GO" id="GO:0000976">
    <property type="term" value="F:transcription cis-regulatory region binding"/>
    <property type="evidence" value="ECO:0007669"/>
    <property type="project" value="TreeGrafter"/>
</dbReference>
<dbReference type="EMBL" id="CP053069">
    <property type="protein sequence ID" value="QJR09197.1"/>
    <property type="molecule type" value="Genomic_DNA"/>
</dbReference>
<dbReference type="InterPro" id="IPR001789">
    <property type="entry name" value="Sig_transdc_resp-reg_receiver"/>
</dbReference>
<accession>A0A6M4GUA2</accession>
<feature type="modified residue" description="4-aspartylphosphate" evidence="6">
    <location>
        <position position="103"/>
    </location>
</feature>
<organism evidence="8 9">
    <name type="scientific">Usitatibacter rugosus</name>
    <dbReference type="NCBI Taxonomy" id="2732067"/>
    <lineage>
        <taxon>Bacteria</taxon>
        <taxon>Pseudomonadati</taxon>
        <taxon>Pseudomonadota</taxon>
        <taxon>Betaproteobacteria</taxon>
        <taxon>Nitrosomonadales</taxon>
        <taxon>Usitatibacteraceae</taxon>
        <taxon>Usitatibacter</taxon>
    </lineage>
</organism>
<dbReference type="Gene3D" id="3.40.50.2300">
    <property type="match status" value="1"/>
</dbReference>
<dbReference type="KEGG" id="uru:DSM104443_00234"/>
<dbReference type="SMART" id="SM00448">
    <property type="entry name" value="REC"/>
    <property type="match status" value="1"/>
</dbReference>
<evidence type="ECO:0000256" key="3">
    <source>
        <dbReference type="ARBA" id="ARBA00023015"/>
    </source>
</evidence>
<keyword evidence="9" id="KW-1185">Reference proteome</keyword>
<evidence type="ECO:0000256" key="1">
    <source>
        <dbReference type="ARBA" id="ARBA00022553"/>
    </source>
</evidence>
<evidence type="ECO:0000256" key="2">
    <source>
        <dbReference type="ARBA" id="ARBA00023012"/>
    </source>
</evidence>
<evidence type="ECO:0000256" key="5">
    <source>
        <dbReference type="ARBA" id="ARBA00023163"/>
    </source>
</evidence>
<dbReference type="Proteomes" id="UP000501534">
    <property type="component" value="Chromosome"/>
</dbReference>
<dbReference type="PROSITE" id="PS50110">
    <property type="entry name" value="RESPONSE_REGULATORY"/>
    <property type="match status" value="1"/>
</dbReference>
<protein>
    <recommendedName>
        <fullName evidence="7">Response regulatory domain-containing protein</fullName>
    </recommendedName>
</protein>
<dbReference type="PANTHER" id="PTHR48111">
    <property type="entry name" value="REGULATOR OF RPOS"/>
    <property type="match status" value="1"/>
</dbReference>
<sequence length="173" mass="18706">MIHSQTLNVPRRPWLATLFGAAVQVNTEPGRDFMKLSPQMSDDSELSQKPLQALVVEDSPAIAERLVEMLNIPGRVEVVATATTEAEAVAACAGRVFDIAVVDLQLAQGTGFGVIRRLRADAGRHTTIVVLTNHAVPALKVASFEAGADHFLDKSKDFPAVPRVVEELLSERQ</sequence>
<feature type="domain" description="Response regulatory" evidence="7">
    <location>
        <begin position="52"/>
        <end position="169"/>
    </location>
</feature>
<keyword evidence="2" id="KW-0902">Two-component regulatory system</keyword>
<dbReference type="RefSeq" id="WP_171088888.1">
    <property type="nucleotide sequence ID" value="NZ_CP053069.1"/>
</dbReference>
<dbReference type="GO" id="GO:0000156">
    <property type="term" value="F:phosphorelay response regulator activity"/>
    <property type="evidence" value="ECO:0007669"/>
    <property type="project" value="TreeGrafter"/>
</dbReference>
<dbReference type="InterPro" id="IPR011006">
    <property type="entry name" value="CheY-like_superfamily"/>
</dbReference>
<evidence type="ECO:0000313" key="9">
    <source>
        <dbReference type="Proteomes" id="UP000501534"/>
    </source>
</evidence>
<keyword evidence="3" id="KW-0805">Transcription regulation</keyword>
<keyword evidence="5" id="KW-0804">Transcription</keyword>
<dbReference type="InterPro" id="IPR039420">
    <property type="entry name" value="WalR-like"/>
</dbReference>
<dbReference type="GO" id="GO:0005829">
    <property type="term" value="C:cytosol"/>
    <property type="evidence" value="ECO:0007669"/>
    <property type="project" value="TreeGrafter"/>
</dbReference>
<evidence type="ECO:0000256" key="4">
    <source>
        <dbReference type="ARBA" id="ARBA00023125"/>
    </source>
</evidence>
<dbReference type="SUPFAM" id="SSF52172">
    <property type="entry name" value="CheY-like"/>
    <property type="match status" value="1"/>
</dbReference>
<evidence type="ECO:0000259" key="7">
    <source>
        <dbReference type="PROSITE" id="PS50110"/>
    </source>
</evidence>
<dbReference type="GO" id="GO:0006355">
    <property type="term" value="P:regulation of DNA-templated transcription"/>
    <property type="evidence" value="ECO:0007669"/>
    <property type="project" value="TreeGrafter"/>
</dbReference>
<proteinExistence type="predicted"/>
<gene>
    <name evidence="8" type="ORF">DSM104443_00234</name>
</gene>
<evidence type="ECO:0000313" key="8">
    <source>
        <dbReference type="EMBL" id="QJR09197.1"/>
    </source>
</evidence>
<dbReference type="AlphaFoldDB" id="A0A6M4GUA2"/>
<dbReference type="CDD" id="cd00156">
    <property type="entry name" value="REC"/>
    <property type="match status" value="1"/>
</dbReference>
<dbReference type="PANTHER" id="PTHR48111:SF1">
    <property type="entry name" value="TWO-COMPONENT RESPONSE REGULATOR ORR33"/>
    <property type="match status" value="1"/>
</dbReference>
<evidence type="ECO:0000256" key="6">
    <source>
        <dbReference type="PROSITE-ProRule" id="PRU00169"/>
    </source>
</evidence>
<dbReference type="GO" id="GO:0032993">
    <property type="term" value="C:protein-DNA complex"/>
    <property type="evidence" value="ECO:0007669"/>
    <property type="project" value="TreeGrafter"/>
</dbReference>
<keyword evidence="1 6" id="KW-0597">Phosphoprotein</keyword>
<dbReference type="Pfam" id="PF00072">
    <property type="entry name" value="Response_reg"/>
    <property type="match status" value="1"/>
</dbReference>
<name>A0A6M4GUA2_9PROT</name>
<reference evidence="8 9" key="1">
    <citation type="submission" date="2020-04" db="EMBL/GenBank/DDBJ databases">
        <title>Usitatibacter rugosus gen. nov., sp. nov. and Usitatibacter palustris sp. nov., novel members of Usitatibacteraceae fam. nov. within the order Nitrosomonadales isolated from soil.</title>
        <authorList>
            <person name="Huber K.J."/>
            <person name="Neumann-Schaal M."/>
            <person name="Geppert A."/>
            <person name="Luckner M."/>
            <person name="Wanner G."/>
            <person name="Overmann J."/>
        </authorList>
    </citation>
    <scope>NUCLEOTIDE SEQUENCE [LARGE SCALE GENOMIC DNA]</scope>
    <source>
        <strain evidence="8 9">0125_3</strain>
    </source>
</reference>
<keyword evidence="4" id="KW-0238">DNA-binding</keyword>